<evidence type="ECO:0000256" key="1">
    <source>
        <dbReference type="SAM" id="Coils"/>
    </source>
</evidence>
<evidence type="ECO:0000256" key="2">
    <source>
        <dbReference type="SAM" id="Phobius"/>
    </source>
</evidence>
<dbReference type="EMBL" id="JACNJN010000119">
    <property type="protein sequence ID" value="MBC8335642.1"/>
    <property type="molecule type" value="Genomic_DNA"/>
</dbReference>
<protein>
    <recommendedName>
        <fullName evidence="5">Polysaccharide chain length determinant N-terminal domain-containing protein</fullName>
    </recommendedName>
</protein>
<proteinExistence type="predicted"/>
<evidence type="ECO:0000313" key="3">
    <source>
        <dbReference type="EMBL" id="MBC8335642.1"/>
    </source>
</evidence>
<comment type="caution">
    <text evidence="3">The sequence shown here is derived from an EMBL/GenBank/DDBJ whole genome shotgun (WGS) entry which is preliminary data.</text>
</comment>
<keyword evidence="2" id="KW-0812">Transmembrane</keyword>
<organism evidence="3 4">
    <name type="scientific">Candidatus Desulfolinea nitratireducens</name>
    <dbReference type="NCBI Taxonomy" id="2841698"/>
    <lineage>
        <taxon>Bacteria</taxon>
        <taxon>Bacillati</taxon>
        <taxon>Chloroflexota</taxon>
        <taxon>Anaerolineae</taxon>
        <taxon>Anaerolineales</taxon>
        <taxon>Anaerolineales incertae sedis</taxon>
        <taxon>Candidatus Desulfolinea</taxon>
    </lineage>
</organism>
<accession>A0A8J6NL34</accession>
<gene>
    <name evidence="3" type="ORF">H8E29_10275</name>
</gene>
<dbReference type="Proteomes" id="UP000614469">
    <property type="component" value="Unassembled WGS sequence"/>
</dbReference>
<feature type="coiled-coil region" evidence="1">
    <location>
        <begin position="157"/>
        <end position="184"/>
    </location>
</feature>
<name>A0A8J6NL34_9CHLR</name>
<sequence>MKLLLASPSLEDFLRLLRAWRFWILASFLGAALGAAAFYIFPPDYRAQATVVVDFNLEESLTEGNDRDLFYYLERETRKLEEVAWADKTVDAVSQAIGDITVAELRNERLQLSQPQDGGWHFYADDPDPARAEKIVSLWTESFNQQAQEGAANALALNALKTALEKNAIDLAEVEQDIERLESESLGISAYLQTSLSQKESLPISRKTSLGEYVFLGASGILFFAALAILFTGKVHEE</sequence>
<keyword evidence="1" id="KW-0175">Coiled coil</keyword>
<feature type="transmembrane region" description="Helical" evidence="2">
    <location>
        <begin position="213"/>
        <end position="233"/>
    </location>
</feature>
<dbReference type="AlphaFoldDB" id="A0A8J6NL34"/>
<keyword evidence="2" id="KW-0472">Membrane</keyword>
<feature type="transmembrane region" description="Helical" evidence="2">
    <location>
        <begin position="20"/>
        <end position="41"/>
    </location>
</feature>
<keyword evidence="2" id="KW-1133">Transmembrane helix</keyword>
<reference evidence="3 4" key="1">
    <citation type="submission" date="2020-08" db="EMBL/GenBank/DDBJ databases">
        <title>Bridging the membrane lipid divide: bacteria of the FCB group superphylum have the potential to synthesize archaeal ether lipids.</title>
        <authorList>
            <person name="Villanueva L."/>
            <person name="Von Meijenfeldt F.A.B."/>
            <person name="Westbye A.B."/>
            <person name="Yadav S."/>
            <person name="Hopmans E.C."/>
            <person name="Dutilh B.E."/>
            <person name="Sinninghe Damste J.S."/>
        </authorList>
    </citation>
    <scope>NUCLEOTIDE SEQUENCE [LARGE SCALE GENOMIC DNA]</scope>
    <source>
        <strain evidence="3">NIOZ-UU36</strain>
    </source>
</reference>
<evidence type="ECO:0000313" key="4">
    <source>
        <dbReference type="Proteomes" id="UP000614469"/>
    </source>
</evidence>
<evidence type="ECO:0008006" key="5">
    <source>
        <dbReference type="Google" id="ProtNLM"/>
    </source>
</evidence>